<keyword evidence="1" id="KW-0732">Signal</keyword>
<protein>
    <recommendedName>
        <fullName evidence="4">DUF4890 domain-containing protein</fullName>
    </recommendedName>
</protein>
<evidence type="ECO:0008006" key="4">
    <source>
        <dbReference type="Google" id="ProtNLM"/>
    </source>
</evidence>
<organism evidence="2 3">
    <name type="scientific">Flavobacterium akiainvivens</name>
    <dbReference type="NCBI Taxonomy" id="1202724"/>
    <lineage>
        <taxon>Bacteria</taxon>
        <taxon>Pseudomonadati</taxon>
        <taxon>Bacteroidota</taxon>
        <taxon>Flavobacteriia</taxon>
        <taxon>Flavobacteriales</taxon>
        <taxon>Flavobacteriaceae</taxon>
        <taxon>Flavobacterium</taxon>
    </lineage>
</organism>
<evidence type="ECO:0000256" key="1">
    <source>
        <dbReference type="SAM" id="SignalP"/>
    </source>
</evidence>
<accession>A0A0M8MCJ0</accession>
<feature type="chain" id="PRO_5005818219" description="DUF4890 domain-containing protein" evidence="1">
    <location>
        <begin position="26"/>
        <end position="124"/>
    </location>
</feature>
<evidence type="ECO:0000313" key="3">
    <source>
        <dbReference type="Proteomes" id="UP000037755"/>
    </source>
</evidence>
<keyword evidence="3" id="KW-1185">Reference proteome</keyword>
<evidence type="ECO:0000313" key="2">
    <source>
        <dbReference type="EMBL" id="KOS07325.1"/>
    </source>
</evidence>
<reference evidence="2 3" key="1">
    <citation type="submission" date="2015-08" db="EMBL/GenBank/DDBJ databases">
        <title>Whole genome sequence of Flavobacterium akiainvivens IK-1T, from decaying Wikstroemia oahuensis, an endemic Hawaiian shrub.</title>
        <authorList>
            <person name="Wan X."/>
            <person name="Hou S."/>
            <person name="Saito J."/>
            <person name="Donachie S."/>
        </authorList>
    </citation>
    <scope>NUCLEOTIDE SEQUENCE [LARGE SCALE GENOMIC DNA]</scope>
    <source>
        <strain evidence="2 3">IK-1</strain>
    </source>
</reference>
<dbReference type="Proteomes" id="UP000037755">
    <property type="component" value="Unassembled WGS sequence"/>
</dbReference>
<sequence>MKNFTNASKAFLGTLVLFLMFTVNAAAQDKLSEGAKAVTAQMKTQLGLNDGQYTKVLDINKTFLTKAVEANKAVNATDKAKKLKTLNDEKEAKLKSVLTADQYKKFAAYRNTYSKKLKEYYEAK</sequence>
<feature type="signal peptide" evidence="1">
    <location>
        <begin position="1"/>
        <end position="25"/>
    </location>
</feature>
<dbReference type="PATRIC" id="fig|1202724.3.peg.3267"/>
<dbReference type="EMBL" id="LIYD01000005">
    <property type="protein sequence ID" value="KOS07325.1"/>
    <property type="molecule type" value="Genomic_DNA"/>
</dbReference>
<comment type="caution">
    <text evidence="2">The sequence shown here is derived from an EMBL/GenBank/DDBJ whole genome shotgun (WGS) entry which is preliminary data.</text>
</comment>
<dbReference type="AlphaFoldDB" id="A0A0M8MCJ0"/>
<dbReference type="OrthoDB" id="680361at2"/>
<name>A0A0M8MCJ0_9FLAO</name>
<gene>
    <name evidence="2" type="ORF">AM493_15730</name>
</gene>
<dbReference type="STRING" id="1202724.AM493_15730"/>
<proteinExistence type="predicted"/>
<dbReference type="RefSeq" id="WP_054408980.1">
    <property type="nucleotide sequence ID" value="NZ_FOYA01000005.1"/>
</dbReference>